<feature type="compositionally biased region" description="Basic and acidic residues" evidence="1">
    <location>
        <begin position="75"/>
        <end position="124"/>
    </location>
</feature>
<keyword evidence="3" id="KW-0282">Flagellum</keyword>
<dbReference type="Proteomes" id="UP000582231">
    <property type="component" value="Unassembled WGS sequence"/>
</dbReference>
<keyword evidence="3" id="KW-0966">Cell projection</keyword>
<comment type="caution">
    <text evidence="3">The sequence shown here is derived from an EMBL/GenBank/DDBJ whole genome shotgun (WGS) entry which is preliminary data.</text>
</comment>
<reference evidence="3 4" key="1">
    <citation type="submission" date="2020-07" db="EMBL/GenBank/DDBJ databases">
        <title>Sequencing the genomes of 1000 actinobacteria strains.</title>
        <authorList>
            <person name="Klenk H.-P."/>
        </authorList>
    </citation>
    <scope>NUCLEOTIDE SEQUENCE [LARGE SCALE GENOMIC DNA]</scope>
    <source>
        <strain evidence="3 4">DSM 19082</strain>
    </source>
</reference>
<protein>
    <submittedName>
        <fullName evidence="3">Flagellar biosynthesis/type III secretory pathway M-ring protein FliF/YscJ</fullName>
    </submittedName>
</protein>
<dbReference type="EMBL" id="JACCBF010000001">
    <property type="protein sequence ID" value="NYD33573.1"/>
    <property type="molecule type" value="Genomic_DNA"/>
</dbReference>
<evidence type="ECO:0000256" key="2">
    <source>
        <dbReference type="SAM" id="Phobius"/>
    </source>
</evidence>
<name>A0A852RES3_9ACTN</name>
<evidence type="ECO:0000313" key="4">
    <source>
        <dbReference type="Proteomes" id="UP000582231"/>
    </source>
</evidence>
<feature type="compositionally biased region" description="Basic and acidic residues" evidence="1">
    <location>
        <begin position="45"/>
        <end position="67"/>
    </location>
</feature>
<gene>
    <name evidence="3" type="ORF">BJ958_005119</name>
</gene>
<accession>A0A852RES3</accession>
<keyword evidence="4" id="KW-1185">Reference proteome</keyword>
<keyword evidence="2" id="KW-0812">Transmembrane</keyword>
<keyword evidence="2" id="KW-0472">Membrane</keyword>
<proteinExistence type="predicted"/>
<keyword evidence="3" id="KW-0969">Cilium</keyword>
<sequence>MDVEKWFAEASDPGWIAVYVIVALLVIGILVLVATRQRREHNRHRADELRTQARQREGTVRRRDAEARQLAAESEQARAEADRLEAEAQEKRAVFERERAAQQHRLREADKLDPRTTGRHEGDR</sequence>
<keyword evidence="2" id="KW-1133">Transmembrane helix</keyword>
<feature type="transmembrane region" description="Helical" evidence="2">
    <location>
        <begin position="15"/>
        <end position="35"/>
    </location>
</feature>
<dbReference type="RefSeq" id="WP_179729594.1">
    <property type="nucleotide sequence ID" value="NZ_BAABEF010000001.1"/>
</dbReference>
<evidence type="ECO:0000256" key="1">
    <source>
        <dbReference type="SAM" id="MobiDB-lite"/>
    </source>
</evidence>
<evidence type="ECO:0000313" key="3">
    <source>
        <dbReference type="EMBL" id="NYD33573.1"/>
    </source>
</evidence>
<dbReference type="AlphaFoldDB" id="A0A852RES3"/>
<organism evidence="3 4">
    <name type="scientific">Nocardioides kongjuensis</name>
    <dbReference type="NCBI Taxonomy" id="349522"/>
    <lineage>
        <taxon>Bacteria</taxon>
        <taxon>Bacillati</taxon>
        <taxon>Actinomycetota</taxon>
        <taxon>Actinomycetes</taxon>
        <taxon>Propionibacteriales</taxon>
        <taxon>Nocardioidaceae</taxon>
        <taxon>Nocardioides</taxon>
    </lineage>
</organism>
<feature type="region of interest" description="Disordered" evidence="1">
    <location>
        <begin position="38"/>
        <end position="124"/>
    </location>
</feature>